<sequence>MKRILLYSTLALGTGLFSCSQEDLMEQGSAPQAGQPVTISVQLPSEVGSDAVSRALPAIPDGHQLRCILYVSGNGETPVRQETVLADAGGTISFTFTPATDTYTCSFWADFVSGTDTNADGRYDDLYYDTQRIPDVTYSSTLADGHSFYNNDACDAFTGHFTAAEVTGGTVVLKRPFAKVNFKEKTSEVSGNIAVTGYAVNNGMNITDGTVSETRANLPDYSGAVAGDGVWFCNYLFADGTSTRLPESISMTVGDGGATSISTDGLLLNANTQYNLSFEANVGEVVPAPQVGDYYYSDGSYSSALDENKTVVGVVFAATGDGSAIDSDLPANYEDVTFADGEIHGWVIGLKECASSAFSAERLNNVSGVAVANITASTTTCDEIKGYANSQAWKAGAGGVDLPALDAVDAYELEAPLTETSGWYIPALGQLLALREAYNAESSKVLEALTALNGDGEADLMDTSAESGNTHYYWSSTYHTNMTELGLMRFFPVSEETNYVARTQSATTGRHCRPILTF</sequence>
<evidence type="ECO:0008006" key="3">
    <source>
        <dbReference type="Google" id="ProtNLM"/>
    </source>
</evidence>
<dbReference type="PROSITE" id="PS51257">
    <property type="entry name" value="PROKAR_LIPOPROTEIN"/>
    <property type="match status" value="1"/>
</dbReference>
<reference evidence="1" key="2">
    <citation type="submission" date="2021-04" db="EMBL/GenBank/DDBJ databases">
        <authorList>
            <person name="Gilroy R."/>
        </authorList>
    </citation>
    <scope>NUCLEOTIDE SEQUENCE</scope>
    <source>
        <strain evidence="1">8470</strain>
    </source>
</reference>
<proteinExistence type="predicted"/>
<reference evidence="1" key="1">
    <citation type="journal article" date="2021" name="PeerJ">
        <title>Extensive microbial diversity within the chicken gut microbiome revealed by metagenomics and culture.</title>
        <authorList>
            <person name="Gilroy R."/>
            <person name="Ravi A."/>
            <person name="Getino M."/>
            <person name="Pursley I."/>
            <person name="Horton D.L."/>
            <person name="Alikhan N.F."/>
            <person name="Baker D."/>
            <person name="Gharbi K."/>
            <person name="Hall N."/>
            <person name="Watson M."/>
            <person name="Adriaenssens E.M."/>
            <person name="Foster-Nyarko E."/>
            <person name="Jarju S."/>
            <person name="Secka A."/>
            <person name="Antonio M."/>
            <person name="Oren A."/>
            <person name="Chaudhuri R.R."/>
            <person name="La Ragione R."/>
            <person name="Hildebrand F."/>
            <person name="Pallen M.J."/>
        </authorList>
    </citation>
    <scope>NUCLEOTIDE SEQUENCE</scope>
    <source>
        <strain evidence="1">8470</strain>
    </source>
</reference>
<comment type="caution">
    <text evidence="1">The sequence shown here is derived from an EMBL/GenBank/DDBJ whole genome shotgun (WGS) entry which is preliminary data.</text>
</comment>
<dbReference type="Proteomes" id="UP000784286">
    <property type="component" value="Unassembled WGS sequence"/>
</dbReference>
<evidence type="ECO:0000313" key="2">
    <source>
        <dbReference type="Proteomes" id="UP000784286"/>
    </source>
</evidence>
<organism evidence="1 2">
    <name type="scientific">Candidatus Phocaeicola excrementipullorum</name>
    <dbReference type="NCBI Taxonomy" id="2838731"/>
    <lineage>
        <taxon>Bacteria</taxon>
        <taxon>Pseudomonadati</taxon>
        <taxon>Bacteroidota</taxon>
        <taxon>Bacteroidia</taxon>
        <taxon>Bacteroidales</taxon>
        <taxon>Bacteroidaceae</taxon>
        <taxon>Phocaeicola</taxon>
    </lineage>
</organism>
<evidence type="ECO:0000313" key="1">
    <source>
        <dbReference type="EMBL" id="MBU3856688.1"/>
    </source>
</evidence>
<gene>
    <name evidence="1" type="ORF">H9928_09090</name>
</gene>
<accession>A0A948TNI5</accession>
<dbReference type="AlphaFoldDB" id="A0A948TNI5"/>
<name>A0A948TNI5_9BACT</name>
<protein>
    <recommendedName>
        <fullName evidence="3">Fimbrillin family protein</fullName>
    </recommendedName>
</protein>
<dbReference type="EMBL" id="JAHLFJ010000080">
    <property type="protein sequence ID" value="MBU3856688.1"/>
    <property type="molecule type" value="Genomic_DNA"/>
</dbReference>